<dbReference type="EMBL" id="MK072216">
    <property type="protein sequence ID" value="AYV80228.1"/>
    <property type="molecule type" value="Genomic_DNA"/>
</dbReference>
<feature type="compositionally biased region" description="Basic and acidic residues" evidence="1">
    <location>
        <begin position="137"/>
        <end position="147"/>
    </location>
</feature>
<feature type="compositionally biased region" description="Acidic residues" evidence="1">
    <location>
        <begin position="148"/>
        <end position="196"/>
    </location>
</feature>
<reference evidence="2" key="1">
    <citation type="submission" date="2018-10" db="EMBL/GenBank/DDBJ databases">
        <title>Hidden diversity of soil giant viruses.</title>
        <authorList>
            <person name="Schulz F."/>
            <person name="Alteio L."/>
            <person name="Goudeau D."/>
            <person name="Ryan E.M."/>
            <person name="Malmstrom R.R."/>
            <person name="Blanchard J."/>
            <person name="Woyke T."/>
        </authorList>
    </citation>
    <scope>NUCLEOTIDE SEQUENCE</scope>
    <source>
        <strain evidence="2">GAV1</strain>
    </source>
</reference>
<protein>
    <submittedName>
        <fullName evidence="2">Uncharacterized protein</fullName>
    </submittedName>
</protein>
<proteinExistence type="predicted"/>
<sequence length="220" mass="25451">MSKNIYKVKKKIDLDDIMKKNFFRPVFITFVSKKNDGDIYKNIGELLVAMSNTLMYGMFLVIDIDDFADTTEYYKDIYSKTPLFISYFRANRVAIYPDELQNSNADKANFVASISNLIDRIHSSYVQKLMLLFDQSKKNHEEQHEPAIQEDADEDLQSEAEAEVVEEPEPDDEEIEAEDADAEEPVEAIESEDQDNSTEAAIKLQKQELRKLRDELKNSK</sequence>
<evidence type="ECO:0000256" key="1">
    <source>
        <dbReference type="SAM" id="MobiDB-lite"/>
    </source>
</evidence>
<evidence type="ECO:0000313" key="2">
    <source>
        <dbReference type="EMBL" id="AYV80228.1"/>
    </source>
</evidence>
<gene>
    <name evidence="2" type="ORF">Gaeavirus18_5</name>
</gene>
<accession>A0A3G4ZZA1</accession>
<organism evidence="2">
    <name type="scientific">Gaeavirus sp</name>
    <dbReference type="NCBI Taxonomy" id="2487767"/>
    <lineage>
        <taxon>Viruses</taxon>
        <taxon>Varidnaviria</taxon>
        <taxon>Bamfordvirae</taxon>
        <taxon>Nucleocytoviricota</taxon>
        <taxon>Megaviricetes</taxon>
        <taxon>Imitervirales</taxon>
        <taxon>Mimiviridae</taxon>
        <taxon>Klosneuvirinae</taxon>
    </lineage>
</organism>
<feature type="region of interest" description="Disordered" evidence="1">
    <location>
        <begin position="137"/>
        <end position="201"/>
    </location>
</feature>
<name>A0A3G4ZZA1_9VIRU</name>